<reference evidence="3" key="1">
    <citation type="submission" date="2021-01" db="EMBL/GenBank/DDBJ databases">
        <title>KCTC 19127 draft genome.</title>
        <authorList>
            <person name="An D."/>
        </authorList>
    </citation>
    <scope>NUCLEOTIDE SEQUENCE</scope>
    <source>
        <strain evidence="3">KCTC 19127</strain>
    </source>
</reference>
<dbReference type="Gene3D" id="3.30.420.40">
    <property type="match status" value="2"/>
</dbReference>
<evidence type="ECO:0000313" key="4">
    <source>
        <dbReference type="Proteomes" id="UP000663801"/>
    </source>
</evidence>
<comment type="similarity">
    <text evidence="1">Belongs to the ROK (NagC/XylR) family.</text>
</comment>
<dbReference type="InterPro" id="IPR036390">
    <property type="entry name" value="WH_DNA-bd_sf"/>
</dbReference>
<keyword evidence="4" id="KW-1185">Reference proteome</keyword>
<comment type="caution">
    <text evidence="3">The sequence shown here is derived from an EMBL/GenBank/DDBJ whole genome shotgun (WGS) entry which is preliminary data.</text>
</comment>
<dbReference type="RefSeq" id="WP_205256820.1">
    <property type="nucleotide sequence ID" value="NZ_BAAAPV010000004.1"/>
</dbReference>
<dbReference type="AlphaFoldDB" id="A0A938YLF9"/>
<accession>A0A938YLF9</accession>
<feature type="domain" description="HTH marR-type" evidence="2">
    <location>
        <begin position="31"/>
        <end position="80"/>
    </location>
</feature>
<sequence>MASPLAHPVHLRTAPARADQATVRRLNLSLLIGTLAGGGPRSRARLAEDTGLTKATVSSLVAELTELGLVTEGDAGEPHRGLGRPGRVLHLNADALRCVGVEVNIDFLAAVVLDLAGRVLARRRIGLSVVELGPARTMGRVAELVRELVDGLGADPTQVHSVVVSLPGLVEVSAGMLAFAPNLSWRDVDIAHTLSGRLGWPDVRVAVDNDANLGAIAEYAAGGEAGSPHLVYLAGEAGVGAGIIEAGQILRGASGFAGEVGHIPVGPAAAQCGCGRRGCWETGVGLAALLAAFPIDDEVRDPTVDLTARLEEVARRADRGDPRAETALADQGRWLGIGCALLANVLDPEVIVLGGHYPPLRRHLEGSMRAEMTARTLAGSCRVEFSRLGFDAASLGAAHAGIRALLDDPTQARPGAA</sequence>
<dbReference type="EMBL" id="JAERWL010000008">
    <property type="protein sequence ID" value="MBM9476711.1"/>
    <property type="molecule type" value="Genomic_DNA"/>
</dbReference>
<proteinExistence type="inferred from homology"/>
<dbReference type="SUPFAM" id="SSF46785">
    <property type="entry name" value="Winged helix' DNA-binding domain"/>
    <property type="match status" value="1"/>
</dbReference>
<dbReference type="InterPro" id="IPR043129">
    <property type="entry name" value="ATPase_NBD"/>
</dbReference>
<dbReference type="PANTHER" id="PTHR18964">
    <property type="entry name" value="ROK (REPRESSOR, ORF, KINASE) FAMILY"/>
    <property type="match status" value="1"/>
</dbReference>
<dbReference type="CDD" id="cd24076">
    <property type="entry name" value="ASKHA_ATPase_ROK_BsXylR-like"/>
    <property type="match status" value="1"/>
</dbReference>
<dbReference type="SUPFAM" id="SSF53067">
    <property type="entry name" value="Actin-like ATPase domain"/>
    <property type="match status" value="1"/>
</dbReference>
<dbReference type="Pfam" id="PF00480">
    <property type="entry name" value="ROK"/>
    <property type="match status" value="1"/>
</dbReference>
<evidence type="ECO:0000256" key="1">
    <source>
        <dbReference type="ARBA" id="ARBA00006479"/>
    </source>
</evidence>
<dbReference type="InterPro" id="IPR036388">
    <property type="entry name" value="WH-like_DNA-bd_sf"/>
</dbReference>
<dbReference type="GO" id="GO:0003700">
    <property type="term" value="F:DNA-binding transcription factor activity"/>
    <property type="evidence" value="ECO:0007669"/>
    <property type="project" value="InterPro"/>
</dbReference>
<gene>
    <name evidence="3" type="ORF">JL107_09670</name>
</gene>
<dbReference type="PANTHER" id="PTHR18964:SF149">
    <property type="entry name" value="BIFUNCTIONAL UDP-N-ACETYLGLUCOSAMINE 2-EPIMERASE_N-ACETYLMANNOSAMINE KINASE"/>
    <property type="match status" value="1"/>
</dbReference>
<dbReference type="Pfam" id="PF12802">
    <property type="entry name" value="MarR_2"/>
    <property type="match status" value="1"/>
</dbReference>
<dbReference type="Gene3D" id="1.10.10.10">
    <property type="entry name" value="Winged helix-like DNA-binding domain superfamily/Winged helix DNA-binding domain"/>
    <property type="match status" value="1"/>
</dbReference>
<dbReference type="InterPro" id="IPR000835">
    <property type="entry name" value="HTH_MarR-typ"/>
</dbReference>
<dbReference type="Proteomes" id="UP000663801">
    <property type="component" value="Unassembled WGS sequence"/>
</dbReference>
<evidence type="ECO:0000259" key="2">
    <source>
        <dbReference type="Pfam" id="PF12802"/>
    </source>
</evidence>
<dbReference type="InterPro" id="IPR000600">
    <property type="entry name" value="ROK"/>
</dbReference>
<protein>
    <submittedName>
        <fullName evidence="3">ROK family transcriptional regulator</fullName>
    </submittedName>
</protein>
<evidence type="ECO:0000313" key="3">
    <source>
        <dbReference type="EMBL" id="MBM9476711.1"/>
    </source>
</evidence>
<organism evidence="3 4">
    <name type="scientific">Nakamurella flavida</name>
    <dbReference type="NCBI Taxonomy" id="363630"/>
    <lineage>
        <taxon>Bacteria</taxon>
        <taxon>Bacillati</taxon>
        <taxon>Actinomycetota</taxon>
        <taxon>Actinomycetes</taxon>
        <taxon>Nakamurellales</taxon>
        <taxon>Nakamurellaceae</taxon>
        <taxon>Nakamurella</taxon>
    </lineage>
</organism>
<name>A0A938YLF9_9ACTN</name>